<gene>
    <name evidence="1" type="ORF">GCM10023225_00130</name>
</gene>
<dbReference type="Proteomes" id="UP001501195">
    <property type="component" value="Unassembled WGS sequence"/>
</dbReference>
<evidence type="ECO:0000313" key="1">
    <source>
        <dbReference type="EMBL" id="GAA4960570.1"/>
    </source>
</evidence>
<evidence type="ECO:0000313" key="2">
    <source>
        <dbReference type="Proteomes" id="UP001501195"/>
    </source>
</evidence>
<name>A0ABP9H2J6_9ACTN</name>
<proteinExistence type="predicted"/>
<reference evidence="2" key="1">
    <citation type="journal article" date="2019" name="Int. J. Syst. Evol. Microbiol.">
        <title>The Global Catalogue of Microorganisms (GCM) 10K type strain sequencing project: providing services to taxonomists for standard genome sequencing and annotation.</title>
        <authorList>
            <consortium name="The Broad Institute Genomics Platform"/>
            <consortium name="The Broad Institute Genome Sequencing Center for Infectious Disease"/>
            <person name="Wu L."/>
            <person name="Ma J."/>
        </authorList>
    </citation>
    <scope>NUCLEOTIDE SEQUENCE [LARGE SCALE GENOMIC DNA]</scope>
    <source>
        <strain evidence="2">JCM 18126</strain>
    </source>
</reference>
<keyword evidence="2" id="KW-1185">Reference proteome</keyword>
<protein>
    <submittedName>
        <fullName evidence="1">Uncharacterized protein</fullName>
    </submittedName>
</protein>
<sequence length="129" mass="13351">MPGRRGGQEQPLLLDHVVVAKATTPEKGLLMFGGLGPILIDLARGITATAITDGLNTDHPLAVLIAALIMLCAAGEAIAAGRQHPPCPPGPRARTVIVIVVQKAHSFIAVQMANFALYVRFGSGRIGAA</sequence>
<dbReference type="EMBL" id="BAABIL010000001">
    <property type="protein sequence ID" value="GAA4960570.1"/>
    <property type="molecule type" value="Genomic_DNA"/>
</dbReference>
<accession>A0ABP9H2J6</accession>
<comment type="caution">
    <text evidence="1">The sequence shown here is derived from an EMBL/GenBank/DDBJ whole genome shotgun (WGS) entry which is preliminary data.</text>
</comment>
<organism evidence="1 2">
    <name type="scientific">Kineococcus glutinatus</name>
    <dbReference type="NCBI Taxonomy" id="1070872"/>
    <lineage>
        <taxon>Bacteria</taxon>
        <taxon>Bacillati</taxon>
        <taxon>Actinomycetota</taxon>
        <taxon>Actinomycetes</taxon>
        <taxon>Kineosporiales</taxon>
        <taxon>Kineosporiaceae</taxon>
        <taxon>Kineococcus</taxon>
    </lineage>
</organism>